<evidence type="ECO:0000313" key="1">
    <source>
        <dbReference type="EMBL" id="RUS34362.1"/>
    </source>
</evidence>
<keyword evidence="2" id="KW-1185">Reference proteome</keyword>
<protein>
    <submittedName>
        <fullName evidence="1">Uncharacterized protein</fullName>
    </submittedName>
</protein>
<dbReference type="AlphaFoldDB" id="A0A433QX31"/>
<comment type="caution">
    <text evidence="1">The sequence shown here is derived from an EMBL/GenBank/DDBJ whole genome shotgun (WGS) entry which is preliminary data.</text>
</comment>
<proteinExistence type="predicted"/>
<dbReference type="EMBL" id="RBNJ01000557">
    <property type="protein sequence ID" value="RUS34362.1"/>
    <property type="molecule type" value="Genomic_DNA"/>
</dbReference>
<sequence length="79" mass="8255">MQGVNPWLHLNTGQRGNLGVGDILVEDKVVILDEHVAEDGEVEGAVPESSDASAVAVVVEDEVRIGDFETPGTDGEGDV</sequence>
<gene>
    <name evidence="1" type="ORF">BC938DRAFT_481002</name>
</gene>
<dbReference type="Proteomes" id="UP000274822">
    <property type="component" value="Unassembled WGS sequence"/>
</dbReference>
<organism evidence="1 2">
    <name type="scientific">Jimgerdemannia flammicorona</name>
    <dbReference type="NCBI Taxonomy" id="994334"/>
    <lineage>
        <taxon>Eukaryota</taxon>
        <taxon>Fungi</taxon>
        <taxon>Fungi incertae sedis</taxon>
        <taxon>Mucoromycota</taxon>
        <taxon>Mucoromycotina</taxon>
        <taxon>Endogonomycetes</taxon>
        <taxon>Endogonales</taxon>
        <taxon>Endogonaceae</taxon>
        <taxon>Jimgerdemannia</taxon>
    </lineage>
</organism>
<reference evidence="1 2" key="1">
    <citation type="journal article" date="2018" name="New Phytol.">
        <title>Phylogenomics of Endogonaceae and evolution of mycorrhizas within Mucoromycota.</title>
        <authorList>
            <person name="Chang Y."/>
            <person name="Desiro A."/>
            <person name="Na H."/>
            <person name="Sandor L."/>
            <person name="Lipzen A."/>
            <person name="Clum A."/>
            <person name="Barry K."/>
            <person name="Grigoriev I.V."/>
            <person name="Martin F.M."/>
            <person name="Stajich J.E."/>
            <person name="Smith M.E."/>
            <person name="Bonito G."/>
            <person name="Spatafora J.W."/>
        </authorList>
    </citation>
    <scope>NUCLEOTIDE SEQUENCE [LARGE SCALE GENOMIC DNA]</scope>
    <source>
        <strain evidence="1 2">AD002</strain>
    </source>
</reference>
<evidence type="ECO:0000313" key="2">
    <source>
        <dbReference type="Proteomes" id="UP000274822"/>
    </source>
</evidence>
<accession>A0A433QX31</accession>
<name>A0A433QX31_9FUNG</name>